<name>A0A8B7XTG2_ACAPL</name>
<keyword evidence="3" id="KW-1185">Reference proteome</keyword>
<feature type="transmembrane region" description="Helical" evidence="2">
    <location>
        <begin position="77"/>
        <end position="98"/>
    </location>
</feature>
<dbReference type="RefSeq" id="XP_022084143.1">
    <property type="nucleotide sequence ID" value="XM_022228451.1"/>
</dbReference>
<sequence>MGDCLSNRLVVLGVALFAALNLIAGAMMASVGLVAFLRMPDLFTTGCIIWAGFVVFLCGALLLLMSICNKDVSLHKSYVMMVLSLTVLIVSVANIVLIEIVEWEVVRGRKTSQDTDEDLPDAGNDLTIFLTYLLGLLGSVIGLVASFLGTVYIYFTLSAPLLKAKRKSQPQYEVKMKRSFFDKCRKKPQRKFNFKLTPPPESQRPPAVKRGEEEADLYHVRWVYEDQGEGLRMATDRTVAGPGEQQAMDNRALMDEIREKVGARRLPSTSLDVTAQVTASTDAHPDGIIQDSSTVDEVVLRQIGQLPANARSSFRRCTFDNVSDSKVMSTHM</sequence>
<protein>
    <submittedName>
        <fullName evidence="4 5">Uncharacterized protein LOC110975726</fullName>
    </submittedName>
</protein>
<dbReference type="RefSeq" id="XP_022084138.1">
    <property type="nucleotide sequence ID" value="XM_022228446.1"/>
</dbReference>
<evidence type="ECO:0000313" key="3">
    <source>
        <dbReference type="Proteomes" id="UP000694845"/>
    </source>
</evidence>
<keyword evidence="2" id="KW-0812">Transmembrane</keyword>
<evidence type="ECO:0000313" key="4">
    <source>
        <dbReference type="RefSeq" id="XP_022084138.1"/>
    </source>
</evidence>
<dbReference type="GeneID" id="110975726"/>
<feature type="transmembrane region" description="Helical" evidence="2">
    <location>
        <begin position="42"/>
        <end position="65"/>
    </location>
</feature>
<dbReference type="RefSeq" id="XP_022084139.1">
    <property type="nucleotide sequence ID" value="XM_022228447.1"/>
</dbReference>
<organism evidence="3 9">
    <name type="scientific">Acanthaster planci</name>
    <name type="common">Crown-of-thorns starfish</name>
    <dbReference type="NCBI Taxonomy" id="133434"/>
    <lineage>
        <taxon>Eukaryota</taxon>
        <taxon>Metazoa</taxon>
        <taxon>Echinodermata</taxon>
        <taxon>Eleutherozoa</taxon>
        <taxon>Asterozoa</taxon>
        <taxon>Asteroidea</taxon>
        <taxon>Valvatacea</taxon>
        <taxon>Valvatida</taxon>
        <taxon>Acanthasteridae</taxon>
        <taxon>Acanthaster</taxon>
    </lineage>
</organism>
<feature type="region of interest" description="Disordered" evidence="1">
    <location>
        <begin position="192"/>
        <end position="211"/>
    </location>
</feature>
<keyword evidence="2" id="KW-0472">Membrane</keyword>
<proteinExistence type="predicted"/>
<evidence type="ECO:0000313" key="8">
    <source>
        <dbReference type="RefSeq" id="XP_022084142.1"/>
    </source>
</evidence>
<feature type="transmembrane region" description="Helical" evidence="2">
    <location>
        <begin position="129"/>
        <end position="157"/>
    </location>
</feature>
<dbReference type="RefSeq" id="XP_022084141.1">
    <property type="nucleotide sequence ID" value="XM_022228449.1"/>
</dbReference>
<evidence type="ECO:0000313" key="6">
    <source>
        <dbReference type="RefSeq" id="XP_022084140.1"/>
    </source>
</evidence>
<evidence type="ECO:0000313" key="9">
    <source>
        <dbReference type="RefSeq" id="XP_022084143.1"/>
    </source>
</evidence>
<dbReference type="OrthoDB" id="10439984at2759"/>
<dbReference type="KEGG" id="aplc:110975726"/>
<evidence type="ECO:0000256" key="2">
    <source>
        <dbReference type="SAM" id="Phobius"/>
    </source>
</evidence>
<evidence type="ECO:0000256" key="1">
    <source>
        <dbReference type="SAM" id="MobiDB-lite"/>
    </source>
</evidence>
<dbReference type="RefSeq" id="XP_022084142.1">
    <property type="nucleotide sequence ID" value="XM_022228450.1"/>
</dbReference>
<reference evidence="4 5" key="1">
    <citation type="submission" date="2025-04" db="UniProtKB">
        <authorList>
            <consortium name="RefSeq"/>
        </authorList>
    </citation>
    <scope>IDENTIFICATION</scope>
</reference>
<dbReference type="OMA" id="DLYHVRW"/>
<dbReference type="Proteomes" id="UP000694845">
    <property type="component" value="Unplaced"/>
</dbReference>
<keyword evidence="2" id="KW-1133">Transmembrane helix</keyword>
<feature type="transmembrane region" description="Helical" evidence="2">
    <location>
        <begin position="9"/>
        <end position="36"/>
    </location>
</feature>
<dbReference type="RefSeq" id="XP_022084140.1">
    <property type="nucleotide sequence ID" value="XM_022228448.1"/>
</dbReference>
<evidence type="ECO:0000313" key="7">
    <source>
        <dbReference type="RefSeq" id="XP_022084141.1"/>
    </source>
</evidence>
<accession>A0A8B7XTG2</accession>
<evidence type="ECO:0000313" key="5">
    <source>
        <dbReference type="RefSeq" id="XP_022084139.1"/>
    </source>
</evidence>
<dbReference type="AlphaFoldDB" id="A0A8B7XTG2"/>
<gene>
    <name evidence="4 5 6 7 8 9" type="primary">LOC110975726</name>
</gene>